<dbReference type="EMBL" id="JAVIDA010000003">
    <property type="protein sequence ID" value="MDQ9070506.1"/>
    <property type="molecule type" value="Genomic_DNA"/>
</dbReference>
<evidence type="ECO:0000256" key="2">
    <source>
        <dbReference type="SAM" id="SignalP"/>
    </source>
</evidence>
<dbReference type="AlphaFoldDB" id="A0AAW8JFU5"/>
<evidence type="ECO:0000256" key="1">
    <source>
        <dbReference type="SAM" id="MobiDB-lite"/>
    </source>
</evidence>
<gene>
    <name evidence="3" type="ORF">RFH51_03395</name>
</gene>
<sequence length="82" mass="9060">MKKIMLVLAGCLSLGLASCSKMPSECQKTWENIEKVAKSSGIPDEALKNQKKAFEEQITNMPKDQANSNCKAQNSVMKKLKN</sequence>
<proteinExistence type="predicted"/>
<keyword evidence="2" id="KW-0732">Signal</keyword>
<dbReference type="RefSeq" id="WP_308955082.1">
    <property type="nucleotide sequence ID" value="NZ_JAVICY010000003.1"/>
</dbReference>
<organism evidence="3 4">
    <name type="scientific">Acinetobacter gerneri</name>
    <dbReference type="NCBI Taxonomy" id="202952"/>
    <lineage>
        <taxon>Bacteria</taxon>
        <taxon>Pseudomonadati</taxon>
        <taxon>Pseudomonadota</taxon>
        <taxon>Gammaproteobacteria</taxon>
        <taxon>Moraxellales</taxon>
        <taxon>Moraxellaceae</taxon>
        <taxon>Acinetobacter</taxon>
    </lineage>
</organism>
<reference evidence="3" key="1">
    <citation type="submission" date="2023-08" db="EMBL/GenBank/DDBJ databases">
        <title>Emergence of clinically-relevant ST2 carbapenem-resistant Acinetobacter baumannii strains in hospital sewages in Zhejiang, East of China.</title>
        <authorList>
            <person name="Kaichao C."/>
            <person name="Zhang R."/>
        </authorList>
    </citation>
    <scope>NUCLEOTIDE SEQUENCE</scope>
    <source>
        <strain evidence="3">M-SY-60</strain>
    </source>
</reference>
<dbReference type="Proteomes" id="UP001243195">
    <property type="component" value="Unassembled WGS sequence"/>
</dbReference>
<accession>A0AAW8JFU5</accession>
<name>A0AAW8JFU5_9GAMM</name>
<dbReference type="PROSITE" id="PS51257">
    <property type="entry name" value="PROKAR_LIPOPROTEIN"/>
    <property type="match status" value="1"/>
</dbReference>
<protein>
    <recommendedName>
        <fullName evidence="5">Lipoprotein</fullName>
    </recommendedName>
</protein>
<evidence type="ECO:0000313" key="3">
    <source>
        <dbReference type="EMBL" id="MDQ9070506.1"/>
    </source>
</evidence>
<feature type="region of interest" description="Disordered" evidence="1">
    <location>
        <begin position="63"/>
        <end position="82"/>
    </location>
</feature>
<feature type="compositionally biased region" description="Polar residues" evidence="1">
    <location>
        <begin position="63"/>
        <end position="76"/>
    </location>
</feature>
<feature type="signal peptide" evidence="2">
    <location>
        <begin position="1"/>
        <end position="23"/>
    </location>
</feature>
<evidence type="ECO:0008006" key="5">
    <source>
        <dbReference type="Google" id="ProtNLM"/>
    </source>
</evidence>
<evidence type="ECO:0000313" key="4">
    <source>
        <dbReference type="Proteomes" id="UP001243195"/>
    </source>
</evidence>
<comment type="caution">
    <text evidence="3">The sequence shown here is derived from an EMBL/GenBank/DDBJ whole genome shotgun (WGS) entry which is preliminary data.</text>
</comment>
<feature type="chain" id="PRO_5043589032" description="Lipoprotein" evidence="2">
    <location>
        <begin position="24"/>
        <end position="82"/>
    </location>
</feature>